<feature type="region of interest" description="Disordered" evidence="1">
    <location>
        <begin position="44"/>
        <end position="67"/>
    </location>
</feature>
<evidence type="ECO:0000313" key="2">
    <source>
        <dbReference type="EMBL" id="KAL3386779.1"/>
    </source>
</evidence>
<accession>A0ABD2W1N3</accession>
<reference evidence="2 3" key="1">
    <citation type="journal article" date="2024" name="bioRxiv">
        <title>A reference genome for Trichogramma kaykai: A tiny desert-dwelling parasitoid wasp with competing sex-ratio distorters.</title>
        <authorList>
            <person name="Culotta J."/>
            <person name="Lindsey A.R."/>
        </authorList>
    </citation>
    <scope>NUCLEOTIDE SEQUENCE [LARGE SCALE GENOMIC DNA]</scope>
    <source>
        <strain evidence="2 3">KSX58</strain>
    </source>
</reference>
<name>A0ABD2W1N3_9HYME</name>
<dbReference type="AlphaFoldDB" id="A0ABD2W1N3"/>
<proteinExistence type="predicted"/>
<gene>
    <name evidence="2" type="ORF">TKK_017829</name>
</gene>
<protein>
    <submittedName>
        <fullName evidence="2">Uncharacterized protein</fullName>
    </submittedName>
</protein>
<evidence type="ECO:0000313" key="3">
    <source>
        <dbReference type="Proteomes" id="UP001627154"/>
    </source>
</evidence>
<feature type="compositionally biased region" description="Polar residues" evidence="1">
    <location>
        <begin position="56"/>
        <end position="65"/>
    </location>
</feature>
<comment type="caution">
    <text evidence="2">The sequence shown here is derived from an EMBL/GenBank/DDBJ whole genome shotgun (WGS) entry which is preliminary data.</text>
</comment>
<dbReference type="EMBL" id="JBJJXI010000144">
    <property type="protein sequence ID" value="KAL3386779.1"/>
    <property type="molecule type" value="Genomic_DNA"/>
</dbReference>
<keyword evidence="3" id="KW-1185">Reference proteome</keyword>
<organism evidence="2 3">
    <name type="scientific">Trichogramma kaykai</name>
    <dbReference type="NCBI Taxonomy" id="54128"/>
    <lineage>
        <taxon>Eukaryota</taxon>
        <taxon>Metazoa</taxon>
        <taxon>Ecdysozoa</taxon>
        <taxon>Arthropoda</taxon>
        <taxon>Hexapoda</taxon>
        <taxon>Insecta</taxon>
        <taxon>Pterygota</taxon>
        <taxon>Neoptera</taxon>
        <taxon>Endopterygota</taxon>
        <taxon>Hymenoptera</taxon>
        <taxon>Apocrita</taxon>
        <taxon>Proctotrupomorpha</taxon>
        <taxon>Chalcidoidea</taxon>
        <taxon>Trichogrammatidae</taxon>
        <taxon>Trichogramma</taxon>
    </lineage>
</organism>
<evidence type="ECO:0000256" key="1">
    <source>
        <dbReference type="SAM" id="MobiDB-lite"/>
    </source>
</evidence>
<dbReference type="Proteomes" id="UP001627154">
    <property type="component" value="Unassembled WGS sequence"/>
</dbReference>
<sequence>MEGNSDVVRVKEEPINFWTDATVDNVFVSLDYCKVENSETVPFHDLPAKSPDQDVADTSSSTTRANVRVPCNEKLRITHHCVRRNRPPK</sequence>